<evidence type="ECO:0000313" key="1">
    <source>
        <dbReference type="EMBL" id="ETJ30819.1"/>
    </source>
</evidence>
<proteinExistence type="predicted"/>
<comment type="caution">
    <text evidence="1">The sequence shown here is derived from an EMBL/GenBank/DDBJ whole genome shotgun (WGS) entry which is preliminary data.</text>
</comment>
<organism evidence="1">
    <name type="scientific">human gut metagenome</name>
    <dbReference type="NCBI Taxonomy" id="408170"/>
    <lineage>
        <taxon>unclassified sequences</taxon>
        <taxon>metagenomes</taxon>
        <taxon>organismal metagenomes</taxon>
    </lineage>
</organism>
<dbReference type="AlphaFoldDB" id="W1XPS0"/>
<sequence>MLNGNVEECCETTYKGVPYRSMSTAARINVGLDIINALTSYFKVNAPVFID</sequence>
<dbReference type="EMBL" id="AZMM01014672">
    <property type="protein sequence ID" value="ETJ30819.1"/>
    <property type="molecule type" value="Genomic_DNA"/>
</dbReference>
<reference evidence="1" key="1">
    <citation type="submission" date="2013-12" db="EMBL/GenBank/DDBJ databases">
        <title>A Varibaculum cambriense genome reconstructed from a premature infant gut community with otherwise low bacterial novelty that shifts toward anaerobic metabolism during the third week of life.</title>
        <authorList>
            <person name="Brown C.T."/>
            <person name="Sharon I."/>
            <person name="Thomas B.C."/>
            <person name="Castelle C.J."/>
            <person name="Morowitz M.J."/>
            <person name="Banfield J.F."/>
        </authorList>
    </citation>
    <scope>NUCLEOTIDE SEQUENCE</scope>
</reference>
<accession>W1XPS0</accession>
<protein>
    <submittedName>
        <fullName evidence="1">Uncharacterized protein</fullName>
    </submittedName>
</protein>
<name>W1XPS0_9ZZZZ</name>
<feature type="non-terminal residue" evidence="1">
    <location>
        <position position="51"/>
    </location>
</feature>
<gene>
    <name evidence="1" type="ORF">Q604_UNBC14672G0001</name>
</gene>